<evidence type="ECO:0000256" key="1">
    <source>
        <dbReference type="ARBA" id="ARBA00006018"/>
    </source>
</evidence>
<dbReference type="PANTHER" id="PTHR35177:SF2">
    <property type="entry name" value="HYDROGENASE MATURATION FACTOR HYBG"/>
    <property type="match status" value="1"/>
</dbReference>
<dbReference type="Pfam" id="PF01455">
    <property type="entry name" value="HupF_HypC"/>
    <property type="match status" value="1"/>
</dbReference>
<dbReference type="InterPro" id="IPR001109">
    <property type="entry name" value="Hydrogenase_HupF/HypC"/>
</dbReference>
<dbReference type="Gene3D" id="2.30.30.140">
    <property type="match status" value="1"/>
</dbReference>
<evidence type="ECO:0000313" key="2">
    <source>
        <dbReference type="EMBL" id="UWZ40089.1"/>
    </source>
</evidence>
<organism evidence="2 3">
    <name type="scientific">Dactylosporangium roseum</name>
    <dbReference type="NCBI Taxonomy" id="47989"/>
    <lineage>
        <taxon>Bacteria</taxon>
        <taxon>Bacillati</taxon>
        <taxon>Actinomycetota</taxon>
        <taxon>Actinomycetes</taxon>
        <taxon>Micromonosporales</taxon>
        <taxon>Micromonosporaceae</taxon>
        <taxon>Dactylosporangium</taxon>
    </lineage>
</organism>
<protein>
    <submittedName>
        <fullName evidence="2">HypC/HybG/HupF family hydrogenase formation chaperone</fullName>
    </submittedName>
</protein>
<dbReference type="InterPro" id="IPR019812">
    <property type="entry name" value="Hydgase_assmbl_chp_CS"/>
</dbReference>
<comment type="similarity">
    <text evidence="1">Belongs to the HupF/HypC family.</text>
</comment>
<dbReference type="Proteomes" id="UP001058271">
    <property type="component" value="Chromosome"/>
</dbReference>
<dbReference type="PROSITE" id="PS01097">
    <property type="entry name" value="HUPF_HYPC"/>
    <property type="match status" value="1"/>
</dbReference>
<dbReference type="EMBL" id="CP073721">
    <property type="protein sequence ID" value="UWZ40089.1"/>
    <property type="molecule type" value="Genomic_DNA"/>
</dbReference>
<keyword evidence="3" id="KW-1185">Reference proteome</keyword>
<name>A0ABY5ZDD6_9ACTN</name>
<gene>
    <name evidence="2" type="ORF">Drose_18935</name>
</gene>
<dbReference type="NCBIfam" id="TIGR00074">
    <property type="entry name" value="hypC_hupF"/>
    <property type="match status" value="1"/>
</dbReference>
<proteinExistence type="inferred from homology"/>
<dbReference type="SUPFAM" id="SSF159127">
    <property type="entry name" value="HupF/HypC-like"/>
    <property type="match status" value="1"/>
</dbReference>
<dbReference type="PANTHER" id="PTHR35177">
    <property type="entry name" value="HYDROGENASE MATURATION FACTOR HYBG"/>
    <property type="match status" value="1"/>
</dbReference>
<reference evidence="2" key="1">
    <citation type="submission" date="2021-04" db="EMBL/GenBank/DDBJ databases">
        <title>Biosynthetic gene clusters of Dactylosporangioum roseum.</title>
        <authorList>
            <person name="Hartkoorn R.C."/>
            <person name="Beaudoing E."/>
            <person name="Hot D."/>
            <person name="Moureu S."/>
        </authorList>
    </citation>
    <scope>NUCLEOTIDE SEQUENCE</scope>
    <source>
        <strain evidence="2">NRRL B-16295</strain>
    </source>
</reference>
<sequence>MCLGIPGRIVAADDSGGLPMGTVDFSGVEREVCLAYVPEARVGDYVIVHVGFAISLVDEAEARRTLEMLRAMGDVLEQELTPERGAAP</sequence>
<accession>A0ABY5ZDD6</accession>
<evidence type="ECO:0000313" key="3">
    <source>
        <dbReference type="Proteomes" id="UP001058271"/>
    </source>
</evidence>
<dbReference type="PRINTS" id="PR00445">
    <property type="entry name" value="HUPFHYPC"/>
</dbReference>
<dbReference type="RefSeq" id="WP_260729535.1">
    <property type="nucleotide sequence ID" value="NZ_BAAABS010000029.1"/>
</dbReference>